<dbReference type="AlphaFoldDB" id="A0A060R843"/>
<dbReference type="GO" id="GO:0000287">
    <property type="term" value="F:magnesium ion binding"/>
    <property type="evidence" value="ECO:0007669"/>
    <property type="project" value="UniProtKB-UniRule"/>
</dbReference>
<evidence type="ECO:0000256" key="6">
    <source>
        <dbReference type="ARBA" id="ARBA00022763"/>
    </source>
</evidence>
<evidence type="ECO:0000313" key="15">
    <source>
        <dbReference type="EMBL" id="CDN31591.1"/>
    </source>
</evidence>
<dbReference type="HOGENOM" id="CLU_091257_3_0_10"/>
<evidence type="ECO:0000256" key="1">
    <source>
        <dbReference type="ARBA" id="ARBA00009518"/>
    </source>
</evidence>
<dbReference type="eggNOG" id="COG0817">
    <property type="taxonomic scope" value="Bacteria"/>
</dbReference>
<dbReference type="KEGG" id="rbc:BN938_1504"/>
<keyword evidence="11 13" id="KW-0234">DNA repair</keyword>
<proteinExistence type="inferred from homology"/>
<dbReference type="InterPro" id="IPR002176">
    <property type="entry name" value="X-over_junc_endoDNase_RuvC"/>
</dbReference>
<comment type="function">
    <text evidence="13">The RuvA-RuvB-RuvC complex processes Holliday junction (HJ) DNA during genetic recombination and DNA repair. Endonuclease that resolves HJ intermediates. Cleaves cruciform DNA by making single-stranded nicks across the HJ at symmetrical positions within the homologous arms, yielding a 5'-phosphate and a 3'-hydroxyl group; requires a central core of homology in the junction. The consensus cleavage sequence is 5'-(A/T)TT(C/G)-3'. Cleavage occurs on the 3'-side of the TT dinucleotide at the point of strand exchange. HJ branch migration catalyzed by RuvA-RuvB allows RuvC to scan DNA until it finds its consensus sequence, where it cleaves and resolves the cruciform DNA.</text>
</comment>
<dbReference type="CDD" id="cd16962">
    <property type="entry name" value="RuvC"/>
    <property type="match status" value="1"/>
</dbReference>
<evidence type="ECO:0000256" key="11">
    <source>
        <dbReference type="ARBA" id="ARBA00023204"/>
    </source>
</evidence>
<evidence type="ECO:0000256" key="7">
    <source>
        <dbReference type="ARBA" id="ARBA00022801"/>
    </source>
</evidence>
<comment type="subunit">
    <text evidence="13">Homodimer which binds Holliday junction (HJ) DNA. The HJ becomes 2-fold symmetrical on binding to RuvC with unstacked arms; it has a different conformation from HJ DNA in complex with RuvA. In the full resolvosome a probable DNA-RuvA(4)-RuvB(12)-RuvC(2) complex forms which resolves the HJ.</text>
</comment>
<dbReference type="InterPro" id="IPR020563">
    <property type="entry name" value="X-over_junc_endoDNase_Mg_BS"/>
</dbReference>
<organism evidence="15 16">
    <name type="scientific">Mucinivorans hirudinis</name>
    <dbReference type="NCBI Taxonomy" id="1433126"/>
    <lineage>
        <taxon>Bacteria</taxon>
        <taxon>Pseudomonadati</taxon>
        <taxon>Bacteroidota</taxon>
        <taxon>Bacteroidia</taxon>
        <taxon>Bacteroidales</taxon>
        <taxon>Rikenellaceae</taxon>
        <taxon>Mucinivorans</taxon>
    </lineage>
</organism>
<keyword evidence="9 13" id="KW-0238">DNA-binding</keyword>
<dbReference type="GO" id="GO:0003677">
    <property type="term" value="F:DNA binding"/>
    <property type="evidence" value="ECO:0007669"/>
    <property type="project" value="UniProtKB-KW"/>
</dbReference>
<dbReference type="Proteomes" id="UP000027616">
    <property type="component" value="Chromosome I"/>
</dbReference>
<dbReference type="STRING" id="1433126.BN938_1504"/>
<evidence type="ECO:0000256" key="4">
    <source>
        <dbReference type="ARBA" id="ARBA00022723"/>
    </source>
</evidence>
<dbReference type="InterPro" id="IPR036397">
    <property type="entry name" value="RNaseH_sf"/>
</dbReference>
<dbReference type="PANTHER" id="PTHR30194:SF3">
    <property type="entry name" value="CROSSOVER JUNCTION ENDODEOXYRIBONUCLEASE RUVC"/>
    <property type="match status" value="1"/>
</dbReference>
<comment type="similarity">
    <text evidence="1 13">Belongs to the RuvC family.</text>
</comment>
<dbReference type="FunFam" id="3.30.420.10:FF:000002">
    <property type="entry name" value="Crossover junction endodeoxyribonuclease RuvC"/>
    <property type="match status" value="1"/>
</dbReference>
<keyword evidence="3 13" id="KW-0540">Nuclease</keyword>
<dbReference type="GO" id="GO:0005737">
    <property type="term" value="C:cytoplasm"/>
    <property type="evidence" value="ECO:0007669"/>
    <property type="project" value="UniProtKB-SubCell"/>
</dbReference>
<keyword evidence="2 13" id="KW-0963">Cytoplasm</keyword>
<dbReference type="GO" id="GO:0006310">
    <property type="term" value="P:DNA recombination"/>
    <property type="evidence" value="ECO:0007669"/>
    <property type="project" value="UniProtKB-UniRule"/>
</dbReference>
<evidence type="ECO:0000256" key="12">
    <source>
        <dbReference type="ARBA" id="ARBA00029354"/>
    </source>
</evidence>
<comment type="cofactor">
    <cofactor evidence="13">
        <name>Mg(2+)</name>
        <dbReference type="ChEBI" id="CHEBI:18420"/>
    </cofactor>
    <text evidence="13">Binds 2 Mg(2+) ion per subunit.</text>
</comment>
<keyword evidence="4 13" id="KW-0479">Metal-binding</keyword>
<dbReference type="GO" id="GO:0006281">
    <property type="term" value="P:DNA repair"/>
    <property type="evidence" value="ECO:0007669"/>
    <property type="project" value="UniProtKB-UniRule"/>
</dbReference>
<dbReference type="Gene3D" id="3.30.420.10">
    <property type="entry name" value="Ribonuclease H-like superfamily/Ribonuclease H"/>
    <property type="match status" value="1"/>
</dbReference>
<evidence type="ECO:0000256" key="8">
    <source>
        <dbReference type="ARBA" id="ARBA00022842"/>
    </source>
</evidence>
<sequence length="203" mass="22107" precursor="true">MIKRMPISQRAKPETRDGEREGFVVMGIDPGTNLMGYSVVKIVDNNPVVVVMGVITLGKFGDPYQKLAHIFERLTALIKEYKPAEMALEAPFYGTNVQSMLKLGRAQGVAMAAALAQNVDVFEYAPTRVKQAIAGNGRASKEQVAALLGRLLGVDTPDKLDATDALAVALCHHYTQSSPTATRCTTKSSWQTFINQNPNKIIK</sequence>
<feature type="binding site" evidence="13">
    <location>
        <position position="161"/>
    </location>
    <ligand>
        <name>Mg(2+)</name>
        <dbReference type="ChEBI" id="CHEBI:18420"/>
        <label>1</label>
    </ligand>
</feature>
<dbReference type="SUPFAM" id="SSF53098">
    <property type="entry name" value="Ribonuclease H-like"/>
    <property type="match status" value="1"/>
</dbReference>
<protein>
    <recommendedName>
        <fullName evidence="13 14">Crossover junction endodeoxyribonuclease RuvC</fullName>
        <ecNumber evidence="13 14">3.1.21.10</ecNumber>
    </recommendedName>
    <alternativeName>
        <fullName evidence="13">Holliday junction nuclease RuvC</fullName>
    </alternativeName>
    <alternativeName>
        <fullName evidence="13">Holliday junction resolvase RuvC</fullName>
    </alternativeName>
</protein>
<keyword evidence="6 13" id="KW-0227">DNA damage</keyword>
<dbReference type="GO" id="GO:0048476">
    <property type="term" value="C:Holliday junction resolvase complex"/>
    <property type="evidence" value="ECO:0007669"/>
    <property type="project" value="UniProtKB-UniRule"/>
</dbReference>
<dbReference type="HAMAP" id="MF_00034">
    <property type="entry name" value="RuvC"/>
    <property type="match status" value="1"/>
</dbReference>
<gene>
    <name evidence="13" type="primary">ruvC</name>
    <name evidence="15" type="ORF">BN938_1504</name>
</gene>
<evidence type="ECO:0000256" key="9">
    <source>
        <dbReference type="ARBA" id="ARBA00023125"/>
    </source>
</evidence>
<feature type="active site" evidence="13">
    <location>
        <position position="29"/>
    </location>
</feature>
<dbReference type="PRINTS" id="PR00696">
    <property type="entry name" value="RSOLVASERUVC"/>
</dbReference>
<dbReference type="GO" id="GO:0008821">
    <property type="term" value="F:crossover junction DNA endonuclease activity"/>
    <property type="evidence" value="ECO:0007669"/>
    <property type="project" value="UniProtKB-UniRule"/>
</dbReference>
<evidence type="ECO:0000256" key="14">
    <source>
        <dbReference type="NCBIfam" id="TIGR00228"/>
    </source>
</evidence>
<dbReference type="Pfam" id="PF02075">
    <property type="entry name" value="RuvC"/>
    <property type="match status" value="1"/>
</dbReference>
<feature type="binding site" evidence="13">
    <location>
        <position position="89"/>
    </location>
    <ligand>
        <name>Mg(2+)</name>
        <dbReference type="ChEBI" id="CHEBI:18420"/>
        <label>2</label>
    </ligand>
</feature>
<keyword evidence="7 13" id="KW-0378">Hydrolase</keyword>
<keyword evidence="16" id="KW-1185">Reference proteome</keyword>
<dbReference type="EMBL" id="HG934468">
    <property type="protein sequence ID" value="CDN31591.1"/>
    <property type="molecule type" value="Genomic_DNA"/>
</dbReference>
<dbReference type="EC" id="3.1.21.10" evidence="13 14"/>
<dbReference type="NCBIfam" id="TIGR00228">
    <property type="entry name" value="ruvC"/>
    <property type="match status" value="1"/>
</dbReference>
<dbReference type="PATRIC" id="fig|1433126.3.peg.1489"/>
<dbReference type="InterPro" id="IPR012337">
    <property type="entry name" value="RNaseH-like_sf"/>
</dbReference>
<comment type="catalytic activity">
    <reaction evidence="12 13">
        <text>Endonucleolytic cleavage at a junction such as a reciprocal single-stranded crossover between two homologous DNA duplexes (Holliday junction).</text>
        <dbReference type="EC" id="3.1.21.10"/>
    </reaction>
</comment>
<evidence type="ECO:0000256" key="5">
    <source>
        <dbReference type="ARBA" id="ARBA00022759"/>
    </source>
</evidence>
<evidence type="ECO:0000256" key="10">
    <source>
        <dbReference type="ARBA" id="ARBA00023172"/>
    </source>
</evidence>
<feature type="binding site" evidence="13">
    <location>
        <position position="29"/>
    </location>
    <ligand>
        <name>Mg(2+)</name>
        <dbReference type="ChEBI" id="CHEBI:18420"/>
        <label>1</label>
    </ligand>
</feature>
<name>A0A060R843_9BACT</name>
<keyword evidence="10 13" id="KW-0233">DNA recombination</keyword>
<reference evidence="15 16" key="1">
    <citation type="journal article" date="2015" name="Genome Announc.">
        <title>Complete Genome Sequence of the Novel Leech Symbiont Mucinivorans hirudinis M3T.</title>
        <authorList>
            <person name="Nelson M.C."/>
            <person name="Bomar L."/>
            <person name="Graf J."/>
        </authorList>
    </citation>
    <scope>NUCLEOTIDE SEQUENCE [LARGE SCALE GENOMIC DNA]</scope>
    <source>
        <strain evidence="16">M3</strain>
    </source>
</reference>
<feature type="active site" evidence="13">
    <location>
        <position position="89"/>
    </location>
</feature>
<comment type="subcellular location">
    <subcellularLocation>
        <location evidence="13">Cytoplasm</location>
    </subcellularLocation>
</comment>
<accession>A0A060R843</accession>
<dbReference type="PANTHER" id="PTHR30194">
    <property type="entry name" value="CROSSOVER JUNCTION ENDODEOXYRIBONUCLEASE RUVC"/>
    <property type="match status" value="1"/>
</dbReference>
<keyword evidence="8 13" id="KW-0460">Magnesium</keyword>
<feature type="active site" evidence="13">
    <location>
        <position position="161"/>
    </location>
</feature>
<evidence type="ECO:0000256" key="13">
    <source>
        <dbReference type="HAMAP-Rule" id="MF_00034"/>
    </source>
</evidence>
<evidence type="ECO:0000256" key="2">
    <source>
        <dbReference type="ARBA" id="ARBA00022490"/>
    </source>
</evidence>
<dbReference type="PROSITE" id="PS01321">
    <property type="entry name" value="RUVC"/>
    <property type="match status" value="1"/>
</dbReference>
<evidence type="ECO:0000256" key="3">
    <source>
        <dbReference type="ARBA" id="ARBA00022722"/>
    </source>
</evidence>
<keyword evidence="5 13" id="KW-0255">Endonuclease</keyword>
<evidence type="ECO:0000313" key="16">
    <source>
        <dbReference type="Proteomes" id="UP000027616"/>
    </source>
</evidence>